<evidence type="ECO:0000313" key="8">
    <source>
        <dbReference type="Proteomes" id="UP000198765"/>
    </source>
</evidence>
<dbReference type="GO" id="GO:0006355">
    <property type="term" value="P:regulation of DNA-templated transcription"/>
    <property type="evidence" value="ECO:0007669"/>
    <property type="project" value="InterPro"/>
</dbReference>
<proteinExistence type="inferred from homology"/>
<dbReference type="Gene3D" id="1.10.10.10">
    <property type="entry name" value="Winged helix-like DNA-binding domain superfamily/Winged helix DNA-binding domain"/>
    <property type="match status" value="1"/>
</dbReference>
<dbReference type="Proteomes" id="UP000198765">
    <property type="component" value="Chromosome I"/>
</dbReference>
<feature type="DNA-binding region" description="OmpR/PhoB-type" evidence="5">
    <location>
        <begin position="1"/>
        <end position="98"/>
    </location>
</feature>
<dbReference type="InterPro" id="IPR036388">
    <property type="entry name" value="WH-like_DNA-bd_sf"/>
</dbReference>
<reference evidence="7 8" key="1">
    <citation type="submission" date="2016-06" db="EMBL/GenBank/DDBJ databases">
        <authorList>
            <person name="Kjaerup R.B."/>
            <person name="Dalgaard T.S."/>
            <person name="Juul-Madsen H.R."/>
        </authorList>
    </citation>
    <scope>NUCLEOTIDE SEQUENCE [LARGE SCALE GENOMIC DNA]</scope>
    <source>
        <strain evidence="7 8">DSM 45248</strain>
    </source>
</reference>
<keyword evidence="4" id="KW-0804">Transcription</keyword>
<dbReference type="FunFam" id="1.25.40.10:FF:000222">
    <property type="entry name" value="SARP family transcriptional regulator"/>
    <property type="match status" value="1"/>
</dbReference>
<dbReference type="InterPro" id="IPR001867">
    <property type="entry name" value="OmpR/PhoB-type_DNA-bd"/>
</dbReference>
<evidence type="ECO:0000256" key="5">
    <source>
        <dbReference type="PROSITE-ProRule" id="PRU01091"/>
    </source>
</evidence>
<evidence type="ECO:0000256" key="4">
    <source>
        <dbReference type="ARBA" id="ARBA00023163"/>
    </source>
</evidence>
<gene>
    <name evidence="7" type="ORF">GA0070621_1151</name>
</gene>
<keyword evidence="2" id="KW-0805">Transcription regulation</keyword>
<dbReference type="RefSeq" id="WP_091192137.1">
    <property type="nucleotide sequence ID" value="NZ_LT594324.1"/>
</dbReference>
<dbReference type="Pfam" id="PF03704">
    <property type="entry name" value="BTAD"/>
    <property type="match status" value="1"/>
</dbReference>
<dbReference type="OrthoDB" id="3208838at2"/>
<dbReference type="CDD" id="cd15831">
    <property type="entry name" value="BTAD"/>
    <property type="match status" value="1"/>
</dbReference>
<dbReference type="InterPro" id="IPR011990">
    <property type="entry name" value="TPR-like_helical_dom_sf"/>
</dbReference>
<accession>A0A1A8ZBB7</accession>
<keyword evidence="3 5" id="KW-0238">DNA-binding</keyword>
<dbReference type="InterPro" id="IPR051677">
    <property type="entry name" value="AfsR-DnrI-RedD_regulator"/>
</dbReference>
<dbReference type="InterPro" id="IPR016032">
    <property type="entry name" value="Sig_transdc_resp-reg_C-effctor"/>
</dbReference>
<dbReference type="PANTHER" id="PTHR35807:SF1">
    <property type="entry name" value="TRANSCRIPTIONAL REGULATOR REDD"/>
    <property type="match status" value="1"/>
</dbReference>
<organism evidence="7 8">
    <name type="scientific">Micromonospora narathiwatensis</name>
    <dbReference type="NCBI Taxonomy" id="299146"/>
    <lineage>
        <taxon>Bacteria</taxon>
        <taxon>Bacillati</taxon>
        <taxon>Actinomycetota</taxon>
        <taxon>Actinomycetes</taxon>
        <taxon>Micromonosporales</taxon>
        <taxon>Micromonosporaceae</taxon>
        <taxon>Micromonospora</taxon>
    </lineage>
</organism>
<evidence type="ECO:0000313" key="7">
    <source>
        <dbReference type="EMBL" id="SBT41127.1"/>
    </source>
</evidence>
<dbReference type="SMART" id="SM00862">
    <property type="entry name" value="Trans_reg_C"/>
    <property type="match status" value="1"/>
</dbReference>
<dbReference type="AlphaFoldDB" id="A0A1A8ZBB7"/>
<dbReference type="InterPro" id="IPR005158">
    <property type="entry name" value="BTAD"/>
</dbReference>
<keyword evidence="8" id="KW-1185">Reference proteome</keyword>
<dbReference type="PANTHER" id="PTHR35807">
    <property type="entry name" value="TRANSCRIPTIONAL REGULATOR REDD-RELATED"/>
    <property type="match status" value="1"/>
</dbReference>
<evidence type="ECO:0000256" key="1">
    <source>
        <dbReference type="ARBA" id="ARBA00005820"/>
    </source>
</evidence>
<dbReference type="Gene3D" id="1.25.40.10">
    <property type="entry name" value="Tetratricopeptide repeat domain"/>
    <property type="match status" value="1"/>
</dbReference>
<protein>
    <submittedName>
        <fullName evidence="7">DNA-binding transcriptional activator of the SARP family</fullName>
    </submittedName>
</protein>
<comment type="similarity">
    <text evidence="1">Belongs to the AfsR/DnrI/RedD regulatory family.</text>
</comment>
<dbReference type="SUPFAM" id="SSF46894">
    <property type="entry name" value="C-terminal effector domain of the bipartite response regulators"/>
    <property type="match status" value="1"/>
</dbReference>
<dbReference type="Pfam" id="PF00486">
    <property type="entry name" value="Trans_reg_C"/>
    <property type="match status" value="1"/>
</dbReference>
<dbReference type="SMART" id="SM01043">
    <property type="entry name" value="BTAD"/>
    <property type="match status" value="1"/>
</dbReference>
<sequence length="260" mass="28818">MLRFNILGSLEVRQHGVDCTPTAPKVRAVLALLLLRANQTVSQDAIFDWLWGDRPPRSAATTTQTYVYQLRALFERVGVAGSADQLLITRPTGYLLSLGEEQLDTTVFARLCEEGGALLDGGRAAEAAQRLRQALSLWRGPVLADVHVEDSMAADVAHLGELRMRALELRIEADARLGRYRELVTELRGLVAAHPFNEWFHAQLITALNRCGRRAEALHAYRNLRQTLSDELGLEPTPELQELQRQVLNGTPARLLVAAG</sequence>
<dbReference type="GO" id="GO:0003677">
    <property type="term" value="F:DNA binding"/>
    <property type="evidence" value="ECO:0007669"/>
    <property type="project" value="UniProtKB-UniRule"/>
</dbReference>
<name>A0A1A8ZBB7_9ACTN</name>
<dbReference type="PROSITE" id="PS51755">
    <property type="entry name" value="OMPR_PHOB"/>
    <property type="match status" value="1"/>
</dbReference>
<dbReference type="SUPFAM" id="SSF48452">
    <property type="entry name" value="TPR-like"/>
    <property type="match status" value="1"/>
</dbReference>
<dbReference type="PATRIC" id="fig|299146.4.peg.1193"/>
<evidence type="ECO:0000259" key="6">
    <source>
        <dbReference type="PROSITE" id="PS51755"/>
    </source>
</evidence>
<dbReference type="GO" id="GO:0000160">
    <property type="term" value="P:phosphorelay signal transduction system"/>
    <property type="evidence" value="ECO:0007669"/>
    <property type="project" value="InterPro"/>
</dbReference>
<feature type="domain" description="OmpR/PhoB-type" evidence="6">
    <location>
        <begin position="1"/>
        <end position="98"/>
    </location>
</feature>
<evidence type="ECO:0000256" key="2">
    <source>
        <dbReference type="ARBA" id="ARBA00023015"/>
    </source>
</evidence>
<evidence type="ECO:0000256" key="3">
    <source>
        <dbReference type="ARBA" id="ARBA00023125"/>
    </source>
</evidence>
<dbReference type="EMBL" id="LT594324">
    <property type="protein sequence ID" value="SBT41127.1"/>
    <property type="molecule type" value="Genomic_DNA"/>
</dbReference>